<dbReference type="AlphaFoldDB" id="A0A136IJ78"/>
<sequence>MDQLHFKPMKPLSFAERALLHEHNEFLSQMNDEAKVRRSTKSEILGTARVMSYEDLEKARADRAAEKAANEARRVARETRKAAPNSIKSATSRSIRSRGRRRKSIVRGTYVPYHEEALQAELAGQDLGVLDLKMLAGLPFGGEAVPHEIVRSPQRAPIAPMF</sequence>
<accession>A0A136IJ78</accession>
<dbReference type="OrthoDB" id="4913223at2759"/>
<name>A0A136IJ78_9PEZI</name>
<evidence type="ECO:0000313" key="2">
    <source>
        <dbReference type="EMBL" id="KXJ84798.1"/>
    </source>
</evidence>
<keyword evidence="3" id="KW-1185">Reference proteome</keyword>
<evidence type="ECO:0000256" key="1">
    <source>
        <dbReference type="SAM" id="MobiDB-lite"/>
    </source>
</evidence>
<dbReference type="Proteomes" id="UP000070501">
    <property type="component" value="Unassembled WGS sequence"/>
</dbReference>
<reference evidence="3" key="1">
    <citation type="submission" date="2016-02" db="EMBL/GenBank/DDBJ databases">
        <title>Draft genome sequence of Microdochium bolleyi, a fungal endophyte of beachgrass.</title>
        <authorList>
            <consortium name="DOE Joint Genome Institute"/>
            <person name="David A.S."/>
            <person name="May G."/>
            <person name="Haridas S."/>
            <person name="Lim J."/>
            <person name="Wang M."/>
            <person name="Labutti K."/>
            <person name="Lipzen A."/>
            <person name="Barry K."/>
            <person name="Grigoriev I.V."/>
        </authorList>
    </citation>
    <scope>NUCLEOTIDE SEQUENCE [LARGE SCALE GENOMIC DNA]</scope>
    <source>
        <strain evidence="3">J235TASD1</strain>
    </source>
</reference>
<protein>
    <submittedName>
        <fullName evidence="2">Uncharacterized protein</fullName>
    </submittedName>
</protein>
<feature type="region of interest" description="Disordered" evidence="1">
    <location>
        <begin position="64"/>
        <end position="101"/>
    </location>
</feature>
<evidence type="ECO:0000313" key="3">
    <source>
        <dbReference type="Proteomes" id="UP000070501"/>
    </source>
</evidence>
<feature type="compositionally biased region" description="Basic and acidic residues" evidence="1">
    <location>
        <begin position="64"/>
        <end position="81"/>
    </location>
</feature>
<organism evidence="2 3">
    <name type="scientific">Microdochium bolleyi</name>
    <dbReference type="NCBI Taxonomy" id="196109"/>
    <lineage>
        <taxon>Eukaryota</taxon>
        <taxon>Fungi</taxon>
        <taxon>Dikarya</taxon>
        <taxon>Ascomycota</taxon>
        <taxon>Pezizomycotina</taxon>
        <taxon>Sordariomycetes</taxon>
        <taxon>Xylariomycetidae</taxon>
        <taxon>Xylariales</taxon>
        <taxon>Microdochiaceae</taxon>
        <taxon>Microdochium</taxon>
    </lineage>
</organism>
<gene>
    <name evidence="2" type="ORF">Micbo1qcDRAFT_226888</name>
</gene>
<dbReference type="EMBL" id="KQ964329">
    <property type="protein sequence ID" value="KXJ84798.1"/>
    <property type="molecule type" value="Genomic_DNA"/>
</dbReference>
<dbReference type="STRING" id="196109.A0A136IJ78"/>
<proteinExistence type="predicted"/>
<dbReference type="InParanoid" id="A0A136IJ78"/>